<comment type="caution">
    <text evidence="2">The sequence shown here is derived from an EMBL/GenBank/DDBJ whole genome shotgun (WGS) entry which is preliminary data.</text>
</comment>
<evidence type="ECO:0000313" key="2">
    <source>
        <dbReference type="EMBL" id="OIP95998.1"/>
    </source>
</evidence>
<dbReference type="EMBL" id="MNZT01000096">
    <property type="protein sequence ID" value="OIP95998.1"/>
    <property type="molecule type" value="Genomic_DNA"/>
</dbReference>
<dbReference type="Proteomes" id="UP000183245">
    <property type="component" value="Unassembled WGS sequence"/>
</dbReference>
<dbReference type="SUPFAM" id="SSF50249">
    <property type="entry name" value="Nucleic acid-binding proteins"/>
    <property type="match status" value="1"/>
</dbReference>
<proteinExistence type="predicted"/>
<name>A0A1J5IUN7_9BACT</name>
<dbReference type="InterPro" id="IPR002878">
    <property type="entry name" value="ChsH2_C"/>
</dbReference>
<feature type="domain" description="ChsH2 C-terminal OB-fold" evidence="1">
    <location>
        <begin position="49"/>
        <end position="111"/>
    </location>
</feature>
<dbReference type="PANTHER" id="PTHR34075">
    <property type="entry name" value="BLR3430 PROTEIN"/>
    <property type="match status" value="1"/>
</dbReference>
<evidence type="ECO:0000313" key="3">
    <source>
        <dbReference type="Proteomes" id="UP000183245"/>
    </source>
</evidence>
<dbReference type="AlphaFoldDB" id="A0A1J5IUN7"/>
<dbReference type="PANTHER" id="PTHR34075:SF5">
    <property type="entry name" value="BLR3430 PROTEIN"/>
    <property type="match status" value="1"/>
</dbReference>
<sequence length="152" mass="17087">MRDNVPDSWRRQSDHVIPVSSHCRHCRETFIHERHACPRCGRGTMTVKPASTAGVVESWTEIFDPPEEFHRMRPYIIGLIRLDDGARLSAPIVDVESGMLVKGMRVEAVVRKVYVQGQDGLIEYGTKYRPSMKVIKESKPPSGASLAKSGKQ</sequence>
<dbReference type="InterPro" id="IPR052513">
    <property type="entry name" value="Thioester_dehydratase-like"/>
</dbReference>
<dbReference type="Pfam" id="PF01796">
    <property type="entry name" value="OB_ChsH2_C"/>
    <property type="match status" value="1"/>
</dbReference>
<gene>
    <name evidence="2" type="ORF">AUK40_05415</name>
</gene>
<dbReference type="STRING" id="1817892.AUK40_05415"/>
<reference evidence="2 3" key="1">
    <citation type="journal article" date="2016" name="Environ. Microbiol.">
        <title>Genomic resolution of a cold subsurface aquifer community provides metabolic insights for novel microbes adapted to high CO concentrations.</title>
        <authorList>
            <person name="Probst A.J."/>
            <person name="Castelle C.J."/>
            <person name="Singh A."/>
            <person name="Brown C.T."/>
            <person name="Anantharaman K."/>
            <person name="Sharon I."/>
            <person name="Hug L.A."/>
            <person name="Burstein D."/>
            <person name="Emerson J.B."/>
            <person name="Thomas B.C."/>
            <person name="Banfield J.F."/>
        </authorList>
    </citation>
    <scope>NUCLEOTIDE SEQUENCE [LARGE SCALE GENOMIC DNA]</scope>
    <source>
        <strain evidence="2">CG2_30_54_11</strain>
    </source>
</reference>
<protein>
    <recommendedName>
        <fullName evidence="1">ChsH2 C-terminal OB-fold domain-containing protein</fullName>
    </recommendedName>
</protein>
<organism evidence="2 3">
    <name type="scientific">Candidatus Wirthbacteria bacterium CG2_30_54_11</name>
    <dbReference type="NCBI Taxonomy" id="1817892"/>
    <lineage>
        <taxon>Bacteria</taxon>
        <taxon>Candidatus Wirthbacteria</taxon>
    </lineage>
</organism>
<evidence type="ECO:0000259" key="1">
    <source>
        <dbReference type="Pfam" id="PF01796"/>
    </source>
</evidence>
<accession>A0A1J5IUN7</accession>
<dbReference type="InterPro" id="IPR012340">
    <property type="entry name" value="NA-bd_OB-fold"/>
</dbReference>